<feature type="transmembrane region" description="Helical" evidence="8">
    <location>
        <begin position="39"/>
        <end position="57"/>
    </location>
</feature>
<dbReference type="InterPro" id="IPR000715">
    <property type="entry name" value="Glycosyl_transferase_4"/>
</dbReference>
<dbReference type="PANTHER" id="PTHR22926">
    <property type="entry name" value="PHOSPHO-N-ACETYLMURAMOYL-PENTAPEPTIDE-TRANSFERASE"/>
    <property type="match status" value="1"/>
</dbReference>
<feature type="binding site" evidence="7">
    <location>
        <position position="130"/>
    </location>
    <ligand>
        <name>Mg(2+)</name>
        <dbReference type="ChEBI" id="CHEBI:18420"/>
    </ligand>
</feature>
<sequence>MLYIITFFALIIIILTYIRIAKYSNILDRPNSRSSHQYITVRGGGIIFPVAAFLWFFLYGYSAPWIIAALFFIATISFIDDLIPLSSSIRILVQLIATTVLFWQLQLLGIPWYVLTLIYIITLGWINAFNFMDGINGLTGIYGLVALGTFLWLNKSIHFVSSQLLVALILSLIIFLFFNFRKRAKTFAGDVGSISLAFLLSWFIISLIQKTGQLGYILCFAVYGIDSVVTILMRLARRENIFKAHRTHLYQFLSNEYKWSHIKVSLIYGFIQCVINIIVIQLIANNHMNHIVLLFFVSVLSAGYLVLRYKIQKAINWKYSY</sequence>
<keyword evidence="5 8" id="KW-1133">Transmembrane helix</keyword>
<comment type="caution">
    <text evidence="9">The sequence shown here is derived from an EMBL/GenBank/DDBJ whole genome shotgun (WGS) entry which is preliminary data.</text>
</comment>
<evidence type="ECO:0000256" key="5">
    <source>
        <dbReference type="ARBA" id="ARBA00022989"/>
    </source>
</evidence>
<accession>A0A9X3F9Y9</accession>
<protein>
    <submittedName>
        <fullName evidence="9">Glycosyltransferase family 4 protein</fullName>
    </submittedName>
</protein>
<evidence type="ECO:0000313" key="9">
    <source>
        <dbReference type="EMBL" id="MCY1723246.1"/>
    </source>
</evidence>
<dbReference type="Pfam" id="PF00953">
    <property type="entry name" value="Glycos_transf_4"/>
    <property type="match status" value="1"/>
</dbReference>
<evidence type="ECO:0000313" key="10">
    <source>
        <dbReference type="Proteomes" id="UP001145087"/>
    </source>
</evidence>
<dbReference type="CDD" id="cd06854">
    <property type="entry name" value="GT_WbpL_WbcO_like"/>
    <property type="match status" value="1"/>
</dbReference>
<dbReference type="GO" id="GO:0046872">
    <property type="term" value="F:metal ion binding"/>
    <property type="evidence" value="ECO:0007669"/>
    <property type="project" value="UniProtKB-KW"/>
</dbReference>
<feature type="transmembrane region" description="Helical" evidence="8">
    <location>
        <begin position="135"/>
        <end position="153"/>
    </location>
</feature>
<name>A0A9X3F9Y9_9BACT</name>
<reference evidence="9" key="1">
    <citation type="submission" date="2022-11" db="EMBL/GenBank/DDBJ databases">
        <title>Marilongibacter aestuarii gen. nov., sp. nov., isolated from tidal flat sediment.</title>
        <authorList>
            <person name="Jiayan W."/>
        </authorList>
    </citation>
    <scope>NUCLEOTIDE SEQUENCE</scope>
    <source>
        <strain evidence="9">Z1-6</strain>
    </source>
</reference>
<feature type="transmembrane region" description="Helical" evidence="8">
    <location>
        <begin position="159"/>
        <end position="180"/>
    </location>
</feature>
<evidence type="ECO:0000256" key="7">
    <source>
        <dbReference type="PIRSR" id="PIRSR600715-1"/>
    </source>
</evidence>
<dbReference type="EMBL" id="JAPOHD010000067">
    <property type="protein sequence ID" value="MCY1723246.1"/>
    <property type="molecule type" value="Genomic_DNA"/>
</dbReference>
<comment type="subcellular location">
    <subcellularLocation>
        <location evidence="1">Cell membrane</location>
        <topology evidence="1">Multi-pass membrane protein</topology>
    </subcellularLocation>
</comment>
<feature type="transmembrane region" description="Helical" evidence="8">
    <location>
        <begin position="266"/>
        <end position="284"/>
    </location>
</feature>
<dbReference type="GO" id="GO:0005886">
    <property type="term" value="C:plasma membrane"/>
    <property type="evidence" value="ECO:0007669"/>
    <property type="project" value="UniProtKB-SubCell"/>
</dbReference>
<keyword evidence="10" id="KW-1185">Reference proteome</keyword>
<dbReference type="GO" id="GO:0044038">
    <property type="term" value="P:cell wall macromolecule biosynthetic process"/>
    <property type="evidence" value="ECO:0007669"/>
    <property type="project" value="TreeGrafter"/>
</dbReference>
<proteinExistence type="predicted"/>
<feature type="transmembrane region" description="Helical" evidence="8">
    <location>
        <begin position="110"/>
        <end position="128"/>
    </location>
</feature>
<dbReference type="GO" id="GO:0016780">
    <property type="term" value="F:phosphotransferase activity, for other substituted phosphate groups"/>
    <property type="evidence" value="ECO:0007669"/>
    <property type="project" value="InterPro"/>
</dbReference>
<gene>
    <name evidence="9" type="ORF">OU798_23050</name>
</gene>
<evidence type="ECO:0000256" key="3">
    <source>
        <dbReference type="ARBA" id="ARBA00022679"/>
    </source>
</evidence>
<keyword evidence="3" id="KW-0808">Transferase</keyword>
<evidence type="ECO:0000256" key="1">
    <source>
        <dbReference type="ARBA" id="ARBA00004651"/>
    </source>
</evidence>
<keyword evidence="7" id="KW-0479">Metal-binding</keyword>
<evidence type="ECO:0000256" key="6">
    <source>
        <dbReference type="ARBA" id="ARBA00023136"/>
    </source>
</evidence>
<comment type="cofactor">
    <cofactor evidence="7">
        <name>Mg(2+)</name>
        <dbReference type="ChEBI" id="CHEBI:18420"/>
    </cofactor>
</comment>
<keyword evidence="2" id="KW-1003">Cell membrane</keyword>
<evidence type="ECO:0000256" key="4">
    <source>
        <dbReference type="ARBA" id="ARBA00022692"/>
    </source>
</evidence>
<dbReference type="Proteomes" id="UP001145087">
    <property type="component" value="Unassembled WGS sequence"/>
</dbReference>
<evidence type="ECO:0000256" key="8">
    <source>
        <dbReference type="SAM" id="Phobius"/>
    </source>
</evidence>
<feature type="transmembrane region" description="Helical" evidence="8">
    <location>
        <begin position="6"/>
        <end position="27"/>
    </location>
</feature>
<feature type="transmembrane region" description="Helical" evidence="8">
    <location>
        <begin position="63"/>
        <end position="80"/>
    </location>
</feature>
<dbReference type="PANTHER" id="PTHR22926:SF3">
    <property type="entry name" value="UNDECAPRENYL-PHOSPHATE ALPHA-N-ACETYLGLUCOSAMINYL 1-PHOSPHATE TRANSFERASE"/>
    <property type="match status" value="1"/>
</dbReference>
<feature type="transmembrane region" description="Helical" evidence="8">
    <location>
        <begin position="187"/>
        <end position="208"/>
    </location>
</feature>
<keyword evidence="4 8" id="KW-0812">Transmembrane</keyword>
<evidence type="ECO:0000256" key="2">
    <source>
        <dbReference type="ARBA" id="ARBA00022475"/>
    </source>
</evidence>
<dbReference type="RefSeq" id="WP_343335571.1">
    <property type="nucleotide sequence ID" value="NZ_JAPOHD010000067.1"/>
</dbReference>
<feature type="binding site" evidence="7">
    <location>
        <position position="190"/>
    </location>
    <ligand>
        <name>Mg(2+)</name>
        <dbReference type="ChEBI" id="CHEBI:18420"/>
    </ligand>
</feature>
<organism evidence="9 10">
    <name type="scientific">Draconibacterium aestuarii</name>
    <dbReference type="NCBI Taxonomy" id="2998507"/>
    <lineage>
        <taxon>Bacteria</taxon>
        <taxon>Pseudomonadati</taxon>
        <taxon>Bacteroidota</taxon>
        <taxon>Bacteroidia</taxon>
        <taxon>Marinilabiliales</taxon>
        <taxon>Prolixibacteraceae</taxon>
        <taxon>Draconibacterium</taxon>
    </lineage>
</organism>
<feature type="transmembrane region" description="Helical" evidence="8">
    <location>
        <begin position="290"/>
        <end position="307"/>
    </location>
</feature>
<dbReference type="AlphaFoldDB" id="A0A9X3F9Y9"/>
<dbReference type="GO" id="GO:0009103">
    <property type="term" value="P:lipopolysaccharide biosynthetic process"/>
    <property type="evidence" value="ECO:0007669"/>
    <property type="project" value="TreeGrafter"/>
</dbReference>
<keyword evidence="6 8" id="KW-0472">Membrane</keyword>
<feature type="transmembrane region" description="Helical" evidence="8">
    <location>
        <begin position="214"/>
        <end position="236"/>
    </location>
</feature>
<keyword evidence="7" id="KW-0460">Magnesium</keyword>
<dbReference type="GO" id="GO:0071555">
    <property type="term" value="P:cell wall organization"/>
    <property type="evidence" value="ECO:0007669"/>
    <property type="project" value="TreeGrafter"/>
</dbReference>